<evidence type="ECO:0000313" key="6">
    <source>
        <dbReference type="EMBL" id="EIJ33677.1"/>
    </source>
</evidence>
<dbReference type="NCBIfam" id="NF008218">
    <property type="entry name" value="PRK10985.1"/>
    <property type="match status" value="1"/>
</dbReference>
<dbReference type="PROSITE" id="PS01133">
    <property type="entry name" value="UPF0017"/>
    <property type="match status" value="1"/>
</dbReference>
<gene>
    <name evidence="6" type="ORF">Thini_1055</name>
</gene>
<dbReference type="GO" id="GO:0047372">
    <property type="term" value="F:monoacylglycerol lipase activity"/>
    <property type="evidence" value="ECO:0007669"/>
    <property type="project" value="TreeGrafter"/>
</dbReference>
<evidence type="ECO:0000256" key="3">
    <source>
        <dbReference type="ARBA" id="ARBA00022801"/>
    </source>
</evidence>
<feature type="active site" description="Charge relay system" evidence="4">
    <location>
        <position position="139"/>
    </location>
</feature>
<comment type="similarity">
    <text evidence="1">Belongs to the AB hydrolase superfamily. AB hydrolase 4 family.</text>
</comment>
<evidence type="ECO:0000256" key="4">
    <source>
        <dbReference type="PIRSR" id="PIRSR005211-1"/>
    </source>
</evidence>
<dbReference type="Gene3D" id="3.40.50.1820">
    <property type="entry name" value="alpha/beta hydrolase"/>
    <property type="match status" value="1"/>
</dbReference>
<dbReference type="AlphaFoldDB" id="A0A656HBE9"/>
<dbReference type="PANTHER" id="PTHR10794:SF94">
    <property type="entry name" value="ESTERASE YHET-RELATED"/>
    <property type="match status" value="1"/>
</dbReference>
<reference evidence="7" key="1">
    <citation type="journal article" date="2011" name="Stand. Genomic Sci.">
        <title>Genome sequence of the filamentous, gliding Thiothrix nivea neotype strain (JP2(T)).</title>
        <authorList>
            <person name="Lapidus A."/>
            <person name="Nolan M."/>
            <person name="Lucas S."/>
            <person name="Glavina Del Rio T."/>
            <person name="Tice H."/>
            <person name="Cheng J.F."/>
            <person name="Tapia R."/>
            <person name="Han C."/>
            <person name="Goodwin L."/>
            <person name="Pitluck S."/>
            <person name="Liolios K."/>
            <person name="Pagani I."/>
            <person name="Ivanova N."/>
            <person name="Huntemann M."/>
            <person name="Mavromatis K."/>
            <person name="Mikhailova N."/>
            <person name="Pati A."/>
            <person name="Chen A."/>
            <person name="Palaniappan K."/>
            <person name="Land M."/>
            <person name="Brambilla E.M."/>
            <person name="Rohde M."/>
            <person name="Abt B."/>
            <person name="Verbarg S."/>
            <person name="Goker M."/>
            <person name="Bristow J."/>
            <person name="Eisen J.A."/>
            <person name="Markowitz V."/>
            <person name="Hugenholtz P."/>
            <person name="Kyrpides N.C."/>
            <person name="Klenk H.P."/>
            <person name="Woyke T."/>
        </authorList>
    </citation>
    <scope>NUCLEOTIDE SEQUENCE [LARGE SCALE GENOMIC DNA]</scope>
    <source>
        <strain evidence="7">ATCC 35100 / DSM 5205 / JP2</strain>
    </source>
</reference>
<keyword evidence="2" id="KW-0719">Serine esterase</keyword>
<evidence type="ECO:0000259" key="5">
    <source>
        <dbReference type="Pfam" id="PF00561"/>
    </source>
</evidence>
<dbReference type="RefSeq" id="WP_002707626.1">
    <property type="nucleotide sequence ID" value="NZ_JH651384.1"/>
</dbReference>
<evidence type="ECO:0000256" key="2">
    <source>
        <dbReference type="ARBA" id="ARBA00022487"/>
    </source>
</evidence>
<protein>
    <submittedName>
        <fullName evidence="6">Alpha/beta hydrolase fold containing protein</fullName>
    </submittedName>
</protein>
<dbReference type="SUPFAM" id="SSF53474">
    <property type="entry name" value="alpha/beta-Hydrolases"/>
    <property type="match status" value="1"/>
</dbReference>
<sequence>MTQIQQSTFRPAWWLKSPHLQTLWPVFFRQRPKLDLQHERVELADGDFIDLAWHPRADSPLVLVIHGLEGSLESHYAQTLLLTLHKVGFASVFMHLRGCSGTPNRHASSYHSGRTEDVAEVLAHLRKTGRMPKAAVGFSLGGNLILKYAGETGAASGLQAIIAVSVPFQLQECARKLEQGFARVYGQYLLGKLKAAYRRKFSQREQPLQASSNKLGTIYDFDDQITAPLNGFADAEDYYTRSSSRQFLPRIQTPTLIIHARDDPFMYPATAPTEDMLSDQVILELATHGGHVGFVSGKTPWNTQYWLEQRITTWLQERQLA</sequence>
<dbReference type="InterPro" id="IPR000952">
    <property type="entry name" value="AB_hydrolase_4_CS"/>
</dbReference>
<dbReference type="InterPro" id="IPR050960">
    <property type="entry name" value="AB_hydrolase_4_sf"/>
</dbReference>
<dbReference type="Proteomes" id="UP000005317">
    <property type="component" value="Unassembled WGS sequence"/>
</dbReference>
<evidence type="ECO:0000256" key="1">
    <source>
        <dbReference type="ARBA" id="ARBA00010884"/>
    </source>
</evidence>
<dbReference type="Pfam" id="PF00561">
    <property type="entry name" value="Abhydrolase_1"/>
    <property type="match status" value="1"/>
</dbReference>
<dbReference type="PIRSF" id="PIRSF005211">
    <property type="entry name" value="Ab_hydro_YheT"/>
    <property type="match status" value="1"/>
</dbReference>
<organism evidence="6 7">
    <name type="scientific">Thiothrix nivea (strain ATCC 35100 / DSM 5205 / JP2)</name>
    <dbReference type="NCBI Taxonomy" id="870187"/>
    <lineage>
        <taxon>Bacteria</taxon>
        <taxon>Pseudomonadati</taxon>
        <taxon>Pseudomonadota</taxon>
        <taxon>Gammaproteobacteria</taxon>
        <taxon>Thiotrichales</taxon>
        <taxon>Thiotrichaceae</taxon>
        <taxon>Thiothrix</taxon>
    </lineage>
</organism>
<dbReference type="OrthoDB" id="332676at2"/>
<keyword evidence="3 6" id="KW-0378">Hydrolase</keyword>
<accession>A0A656HBE9</accession>
<dbReference type="InterPro" id="IPR000073">
    <property type="entry name" value="AB_hydrolase_1"/>
</dbReference>
<feature type="domain" description="AB hydrolase-1" evidence="5">
    <location>
        <begin position="60"/>
        <end position="296"/>
    </location>
</feature>
<dbReference type="InterPro" id="IPR012020">
    <property type="entry name" value="ABHD4"/>
</dbReference>
<name>A0A656HBE9_THINJ</name>
<dbReference type="EMBL" id="JH651384">
    <property type="protein sequence ID" value="EIJ33677.1"/>
    <property type="molecule type" value="Genomic_DNA"/>
</dbReference>
<keyword evidence="7" id="KW-1185">Reference proteome</keyword>
<dbReference type="GO" id="GO:0034338">
    <property type="term" value="F:short-chain carboxylesterase activity"/>
    <property type="evidence" value="ECO:0007669"/>
    <property type="project" value="TreeGrafter"/>
</dbReference>
<dbReference type="PANTHER" id="PTHR10794">
    <property type="entry name" value="ABHYDROLASE DOMAIN-CONTAINING PROTEIN"/>
    <property type="match status" value="1"/>
</dbReference>
<feature type="active site" description="Charge relay system" evidence="4">
    <location>
        <position position="291"/>
    </location>
</feature>
<feature type="active site" description="Charge relay system" evidence="4">
    <location>
        <position position="263"/>
    </location>
</feature>
<proteinExistence type="inferred from homology"/>
<dbReference type="InterPro" id="IPR029058">
    <property type="entry name" value="AB_hydrolase_fold"/>
</dbReference>
<evidence type="ECO:0000313" key="7">
    <source>
        <dbReference type="Proteomes" id="UP000005317"/>
    </source>
</evidence>